<dbReference type="InterPro" id="IPR027417">
    <property type="entry name" value="P-loop_NTPase"/>
</dbReference>
<keyword evidence="6" id="KW-0597">Phosphoprotein</keyword>
<evidence type="ECO:0000256" key="4">
    <source>
        <dbReference type="ARBA" id="ARBA00023125"/>
    </source>
</evidence>
<reference evidence="10" key="1">
    <citation type="journal article" date="2019" name="Int. J. Syst. Evol. Microbiol.">
        <title>The Global Catalogue of Microorganisms (GCM) 10K type strain sequencing project: providing services to taxonomists for standard genome sequencing and annotation.</title>
        <authorList>
            <consortium name="The Broad Institute Genomics Platform"/>
            <consortium name="The Broad Institute Genome Sequencing Center for Infectious Disease"/>
            <person name="Wu L."/>
            <person name="Ma J."/>
        </authorList>
    </citation>
    <scope>NUCLEOTIDE SEQUENCE [LARGE SCALE GENOMIC DNA]</scope>
    <source>
        <strain evidence="10">JCM 17705</strain>
    </source>
</reference>
<dbReference type="InterPro" id="IPR058031">
    <property type="entry name" value="AAA_lid_NorR"/>
</dbReference>
<dbReference type="Proteomes" id="UP001500582">
    <property type="component" value="Unassembled WGS sequence"/>
</dbReference>
<dbReference type="Pfam" id="PF00072">
    <property type="entry name" value="Response_reg"/>
    <property type="match status" value="1"/>
</dbReference>
<dbReference type="InterPro" id="IPR003593">
    <property type="entry name" value="AAA+_ATPase"/>
</dbReference>
<evidence type="ECO:0000259" key="8">
    <source>
        <dbReference type="PROSITE" id="PS50110"/>
    </source>
</evidence>
<evidence type="ECO:0000256" key="1">
    <source>
        <dbReference type="ARBA" id="ARBA00022741"/>
    </source>
</evidence>
<evidence type="ECO:0000256" key="5">
    <source>
        <dbReference type="ARBA" id="ARBA00023163"/>
    </source>
</evidence>
<feature type="domain" description="Sigma-54 factor interaction" evidence="7">
    <location>
        <begin position="333"/>
        <end position="562"/>
    </location>
</feature>
<dbReference type="SMART" id="SM00448">
    <property type="entry name" value="REC"/>
    <property type="match status" value="1"/>
</dbReference>
<evidence type="ECO:0000256" key="3">
    <source>
        <dbReference type="ARBA" id="ARBA00023015"/>
    </source>
</evidence>
<name>A0ABP8GYW3_9SPHI</name>
<keyword evidence="3" id="KW-0805">Transcription regulation</keyword>
<dbReference type="SUPFAM" id="SSF52172">
    <property type="entry name" value="CheY-like"/>
    <property type="match status" value="1"/>
</dbReference>
<feature type="modified residue" description="4-aspartylphosphate" evidence="6">
    <location>
        <position position="54"/>
    </location>
</feature>
<dbReference type="PROSITE" id="PS50110">
    <property type="entry name" value="RESPONSE_REGULATORY"/>
    <property type="match status" value="1"/>
</dbReference>
<dbReference type="PROSITE" id="PS00675">
    <property type="entry name" value="SIGMA54_INTERACT_1"/>
    <property type="match status" value="1"/>
</dbReference>
<dbReference type="InterPro" id="IPR002078">
    <property type="entry name" value="Sigma_54_int"/>
</dbReference>
<dbReference type="InterPro" id="IPR025662">
    <property type="entry name" value="Sigma_54_int_dom_ATP-bd_1"/>
</dbReference>
<dbReference type="Pfam" id="PF25601">
    <property type="entry name" value="AAA_lid_14"/>
    <property type="match status" value="1"/>
</dbReference>
<dbReference type="SMART" id="SM00382">
    <property type="entry name" value="AAA"/>
    <property type="match status" value="1"/>
</dbReference>
<sequence length="655" mass="73014">MNKKILIVEDEFVVANALRFTLEQAGYMVTGIASSAEDADEQLQIQKPDLILLDIQLDGKRSGIDLARKLNDDNIAFIYLSANSSQKILEEAKATDPYGFLIKPFREKDLLVTLDIASYRQRNALESRLQQETLLQKHLADIGNETSDAKHKLLKVAQAIRVFIPFDLVVSGSRPEDAAQFTDTGYLRVGYDEYQYIGEKQLMTIAGLSSKTLSGILKNSYPLAHSTVYEGISDNHTAITPLQKVWTDCFKINSSFMFSLVTSNGVTVNYCFYSRERNVYTQKHVAVLKRFKSCLTSVTDKMLLPGTVSPTVKAATTIDETGKGPNRQVFKGIIGKHPLLLAALDFATQVAPYNTSVLILGESGTGKEKVAHAIHDLSSRKSGPFIEVNCGAIPVTLIESELFGHEKGSFTGATEKRKGRFEQAEGGTVFLDEIGELPLEMQVKLLRVLQEREINYVGSNTPKKVDVRIVAATNRNLEKEVAEGNFRLDLYYRLNVFPITLPPLRERKSDIVDLVNFFAHKFCNNFHKEFNGISASMIDAMLAYQWPGNIRELENVLERSVILTSGNSELELKQHLTGVTTEAPGKADIVTLEDIKHNQRQTEKAYIISVLKKTQGRIRGNSGAAELLNLKPTTLESRMAKLGVKREDYWGPAQN</sequence>
<dbReference type="InterPro" id="IPR011006">
    <property type="entry name" value="CheY-like_superfamily"/>
</dbReference>
<proteinExistence type="predicted"/>
<evidence type="ECO:0000256" key="6">
    <source>
        <dbReference type="PROSITE-ProRule" id="PRU00169"/>
    </source>
</evidence>
<gene>
    <name evidence="9" type="ORF">GCM10023149_37490</name>
</gene>
<dbReference type="PROSITE" id="PS50045">
    <property type="entry name" value="SIGMA54_INTERACT_4"/>
    <property type="match status" value="1"/>
</dbReference>
<evidence type="ECO:0000256" key="2">
    <source>
        <dbReference type="ARBA" id="ARBA00022840"/>
    </source>
</evidence>
<dbReference type="Gene3D" id="3.40.50.2300">
    <property type="match status" value="1"/>
</dbReference>
<dbReference type="Gene3D" id="3.40.50.300">
    <property type="entry name" value="P-loop containing nucleotide triphosphate hydrolases"/>
    <property type="match status" value="1"/>
</dbReference>
<evidence type="ECO:0000259" key="7">
    <source>
        <dbReference type="PROSITE" id="PS50045"/>
    </source>
</evidence>
<accession>A0ABP8GYW3</accession>
<dbReference type="RefSeq" id="WP_425562990.1">
    <property type="nucleotide sequence ID" value="NZ_BAABFT010000011.1"/>
</dbReference>
<organism evidence="9 10">
    <name type="scientific">Mucilaginibacter gynuensis</name>
    <dbReference type="NCBI Taxonomy" id="1302236"/>
    <lineage>
        <taxon>Bacteria</taxon>
        <taxon>Pseudomonadati</taxon>
        <taxon>Bacteroidota</taxon>
        <taxon>Sphingobacteriia</taxon>
        <taxon>Sphingobacteriales</taxon>
        <taxon>Sphingobacteriaceae</taxon>
        <taxon>Mucilaginibacter</taxon>
    </lineage>
</organism>
<dbReference type="InterPro" id="IPR025943">
    <property type="entry name" value="Sigma_54_int_dom_ATP-bd_2"/>
</dbReference>
<dbReference type="EMBL" id="BAABFT010000011">
    <property type="protein sequence ID" value="GAA4331600.1"/>
    <property type="molecule type" value="Genomic_DNA"/>
</dbReference>
<dbReference type="Gene3D" id="1.10.10.60">
    <property type="entry name" value="Homeodomain-like"/>
    <property type="match status" value="1"/>
</dbReference>
<keyword evidence="4" id="KW-0238">DNA-binding</keyword>
<evidence type="ECO:0008006" key="11">
    <source>
        <dbReference type="Google" id="ProtNLM"/>
    </source>
</evidence>
<evidence type="ECO:0000313" key="10">
    <source>
        <dbReference type="Proteomes" id="UP001500582"/>
    </source>
</evidence>
<keyword evidence="10" id="KW-1185">Reference proteome</keyword>
<dbReference type="InterPro" id="IPR001789">
    <property type="entry name" value="Sig_transdc_resp-reg_receiver"/>
</dbReference>
<dbReference type="PANTHER" id="PTHR32071:SF117">
    <property type="entry name" value="PTS-DEPENDENT DIHYDROXYACETONE KINASE OPERON REGULATORY PROTEIN-RELATED"/>
    <property type="match status" value="1"/>
</dbReference>
<feature type="domain" description="Response regulatory" evidence="8">
    <location>
        <begin position="4"/>
        <end position="118"/>
    </location>
</feature>
<comment type="caution">
    <text evidence="9">The sequence shown here is derived from an EMBL/GenBank/DDBJ whole genome shotgun (WGS) entry which is preliminary data.</text>
</comment>
<keyword evidence="1" id="KW-0547">Nucleotide-binding</keyword>
<evidence type="ECO:0000313" key="9">
    <source>
        <dbReference type="EMBL" id="GAA4331600.1"/>
    </source>
</evidence>
<dbReference type="PANTHER" id="PTHR32071">
    <property type="entry name" value="TRANSCRIPTIONAL REGULATORY PROTEIN"/>
    <property type="match status" value="1"/>
</dbReference>
<protein>
    <recommendedName>
        <fullName evidence="11">Response regulator receiver domain-containing protein</fullName>
    </recommendedName>
</protein>
<dbReference type="InterPro" id="IPR025944">
    <property type="entry name" value="Sigma_54_int_dom_CS"/>
</dbReference>
<dbReference type="PROSITE" id="PS00676">
    <property type="entry name" value="SIGMA54_INTERACT_2"/>
    <property type="match status" value="1"/>
</dbReference>
<dbReference type="Gene3D" id="1.10.8.60">
    <property type="match status" value="1"/>
</dbReference>
<keyword evidence="5" id="KW-0804">Transcription</keyword>
<dbReference type="CDD" id="cd17534">
    <property type="entry name" value="REC_DC-like"/>
    <property type="match status" value="1"/>
</dbReference>
<dbReference type="CDD" id="cd00009">
    <property type="entry name" value="AAA"/>
    <property type="match status" value="1"/>
</dbReference>
<dbReference type="Pfam" id="PF00158">
    <property type="entry name" value="Sigma54_activat"/>
    <property type="match status" value="1"/>
</dbReference>
<dbReference type="SUPFAM" id="SSF52540">
    <property type="entry name" value="P-loop containing nucleoside triphosphate hydrolases"/>
    <property type="match status" value="1"/>
</dbReference>
<dbReference type="PROSITE" id="PS00688">
    <property type="entry name" value="SIGMA54_INTERACT_3"/>
    <property type="match status" value="1"/>
</dbReference>
<keyword evidence="2" id="KW-0067">ATP-binding</keyword>